<dbReference type="PANTHER" id="PTHR34427">
    <property type="entry name" value="DUF4283 DOMAIN PROTEIN"/>
    <property type="match status" value="1"/>
</dbReference>
<accession>A0A9J5XW85</accession>
<evidence type="ECO:0008006" key="3">
    <source>
        <dbReference type="Google" id="ProtNLM"/>
    </source>
</evidence>
<gene>
    <name evidence="1" type="ORF">H5410_042385</name>
</gene>
<dbReference type="Proteomes" id="UP000824120">
    <property type="component" value="Chromosome 8"/>
</dbReference>
<name>A0A9J5XW85_SOLCO</name>
<dbReference type="OrthoDB" id="1751950at2759"/>
<dbReference type="EMBL" id="JACXVP010000008">
    <property type="protein sequence ID" value="KAG5591871.1"/>
    <property type="molecule type" value="Genomic_DNA"/>
</dbReference>
<evidence type="ECO:0000313" key="1">
    <source>
        <dbReference type="EMBL" id="KAG5591871.1"/>
    </source>
</evidence>
<comment type="caution">
    <text evidence="1">The sequence shown here is derived from an EMBL/GenBank/DDBJ whole genome shotgun (WGS) entry which is preliminary data.</text>
</comment>
<protein>
    <recommendedName>
        <fullName evidence="3">DUF4283 domain-containing protein</fullName>
    </recommendedName>
</protein>
<proteinExistence type="predicted"/>
<dbReference type="PANTHER" id="PTHR34427:SF15">
    <property type="entry name" value="DUF4283 DOMAIN-CONTAINING PROTEIN"/>
    <property type="match status" value="1"/>
</dbReference>
<sequence length="67" mass="8023">MKLNIDWWKSTTKVLASRSKERRGWVWLRLLGLPLSMWYQKIFKQLGDQCGGFNETEEETSLKNNLY</sequence>
<dbReference type="AlphaFoldDB" id="A0A9J5XW85"/>
<evidence type="ECO:0000313" key="2">
    <source>
        <dbReference type="Proteomes" id="UP000824120"/>
    </source>
</evidence>
<keyword evidence="2" id="KW-1185">Reference proteome</keyword>
<reference evidence="1 2" key="1">
    <citation type="submission" date="2020-09" db="EMBL/GenBank/DDBJ databases">
        <title>De no assembly of potato wild relative species, Solanum commersonii.</title>
        <authorList>
            <person name="Cho K."/>
        </authorList>
    </citation>
    <scope>NUCLEOTIDE SEQUENCE [LARGE SCALE GENOMIC DNA]</scope>
    <source>
        <strain evidence="1">LZ3.2</strain>
        <tissue evidence="1">Leaf</tissue>
    </source>
</reference>
<organism evidence="1 2">
    <name type="scientific">Solanum commersonii</name>
    <name type="common">Commerson's wild potato</name>
    <name type="synonym">Commerson's nightshade</name>
    <dbReference type="NCBI Taxonomy" id="4109"/>
    <lineage>
        <taxon>Eukaryota</taxon>
        <taxon>Viridiplantae</taxon>
        <taxon>Streptophyta</taxon>
        <taxon>Embryophyta</taxon>
        <taxon>Tracheophyta</taxon>
        <taxon>Spermatophyta</taxon>
        <taxon>Magnoliopsida</taxon>
        <taxon>eudicotyledons</taxon>
        <taxon>Gunneridae</taxon>
        <taxon>Pentapetalae</taxon>
        <taxon>asterids</taxon>
        <taxon>lamiids</taxon>
        <taxon>Solanales</taxon>
        <taxon>Solanaceae</taxon>
        <taxon>Solanoideae</taxon>
        <taxon>Solaneae</taxon>
        <taxon>Solanum</taxon>
    </lineage>
</organism>